<dbReference type="GO" id="GO:0010181">
    <property type="term" value="F:FMN binding"/>
    <property type="evidence" value="ECO:0007669"/>
    <property type="project" value="InterPro"/>
</dbReference>
<comment type="caution">
    <text evidence="1">The sequence shown here is derived from an EMBL/GenBank/DDBJ whole genome shotgun (WGS) entry which is preliminary data.</text>
</comment>
<protein>
    <submittedName>
        <fullName evidence="1">NrdI protein</fullName>
    </submittedName>
</protein>
<dbReference type="Pfam" id="PF07972">
    <property type="entry name" value="Flavodoxin_NdrI"/>
    <property type="match status" value="1"/>
</dbReference>
<dbReference type="Proteomes" id="UP000306888">
    <property type="component" value="Unassembled WGS sequence"/>
</dbReference>
<dbReference type="RefSeq" id="WP_136006062.1">
    <property type="nucleotide sequence ID" value="NZ_SRYR01000002.1"/>
</dbReference>
<dbReference type="InterPro" id="IPR004465">
    <property type="entry name" value="RNR_NrdI"/>
</dbReference>
<dbReference type="PANTHER" id="PTHR37297">
    <property type="entry name" value="PROTEIN NRDI"/>
    <property type="match status" value="1"/>
</dbReference>
<reference evidence="1 2" key="1">
    <citation type="submission" date="2019-04" db="EMBL/GenBank/DDBJ databases">
        <title>Microbes associate with the intestines of laboratory mice.</title>
        <authorList>
            <person name="Navarre W."/>
            <person name="Wong E."/>
            <person name="Huang K."/>
            <person name="Tropini C."/>
            <person name="Ng K."/>
            <person name="Yu B."/>
        </authorList>
    </citation>
    <scope>NUCLEOTIDE SEQUENCE [LARGE SCALE GENOMIC DNA]</scope>
    <source>
        <strain evidence="1 2">NM50_B9-20</strain>
    </source>
</reference>
<proteinExistence type="predicted"/>
<dbReference type="Gene3D" id="3.40.50.360">
    <property type="match status" value="1"/>
</dbReference>
<dbReference type="EMBL" id="SRYR01000002">
    <property type="protein sequence ID" value="TGY42662.1"/>
    <property type="molecule type" value="Genomic_DNA"/>
</dbReference>
<sequence length="115" mass="12786">MLVVYDSRFGAGKAFAEKLGRPSQSVSEPLNEECVLITRNEGFGQITQITRAFLDEHKDLVRGFVVNGSMERHAESYCFAADKIEKEYGLTCLRKINGQGTDEDIEAVKAAIENL</sequence>
<organism evidence="1 2">
    <name type="scientific">Clostridium sartagoforme</name>
    <dbReference type="NCBI Taxonomy" id="84031"/>
    <lineage>
        <taxon>Bacteria</taxon>
        <taxon>Bacillati</taxon>
        <taxon>Bacillota</taxon>
        <taxon>Clostridia</taxon>
        <taxon>Eubacteriales</taxon>
        <taxon>Clostridiaceae</taxon>
        <taxon>Clostridium</taxon>
    </lineage>
</organism>
<gene>
    <name evidence="1" type="ORF">E5347_07575</name>
</gene>
<evidence type="ECO:0000313" key="2">
    <source>
        <dbReference type="Proteomes" id="UP000306888"/>
    </source>
</evidence>
<dbReference type="OrthoDB" id="350535at2"/>
<dbReference type="AlphaFoldDB" id="A0A4S2DLV2"/>
<dbReference type="SUPFAM" id="SSF52218">
    <property type="entry name" value="Flavoproteins"/>
    <property type="match status" value="1"/>
</dbReference>
<keyword evidence="2" id="KW-1185">Reference proteome</keyword>
<dbReference type="InterPro" id="IPR029039">
    <property type="entry name" value="Flavoprotein-like_sf"/>
</dbReference>
<evidence type="ECO:0000313" key="1">
    <source>
        <dbReference type="EMBL" id="TGY42662.1"/>
    </source>
</evidence>
<name>A0A4S2DLV2_9CLOT</name>
<accession>A0A4S2DLV2</accession>
<dbReference type="PANTHER" id="PTHR37297:SF1">
    <property type="entry name" value="PROTEIN NRDI"/>
    <property type="match status" value="1"/>
</dbReference>